<keyword evidence="2" id="KW-1185">Reference proteome</keyword>
<evidence type="ECO:0000313" key="2">
    <source>
        <dbReference type="Proteomes" id="UP000006622"/>
    </source>
</evidence>
<dbReference type="RefSeq" id="WP_013897605.1">
    <property type="nucleotide sequence ID" value="NC_015676.1"/>
</dbReference>
<dbReference type="OrthoDB" id="59577at2157"/>
<dbReference type="Proteomes" id="UP000006622">
    <property type="component" value="Chromosome"/>
</dbReference>
<proteinExistence type="predicted"/>
<name>F7XNX6_METZD</name>
<dbReference type="STRING" id="679901.Mzhil_0290"/>
<reference evidence="1 2" key="1">
    <citation type="submission" date="2010-07" db="EMBL/GenBank/DDBJ databases">
        <title>The complete genome of Methanosalsum zhilinae DSM 4017.</title>
        <authorList>
            <consortium name="US DOE Joint Genome Institute (JGI-PGF)"/>
            <person name="Lucas S."/>
            <person name="Copeland A."/>
            <person name="Lapidus A."/>
            <person name="Glavina del Rio T."/>
            <person name="Dalin E."/>
            <person name="Tice H."/>
            <person name="Bruce D."/>
            <person name="Goodwin L."/>
            <person name="Pitluck S."/>
            <person name="Kyrpides N."/>
            <person name="Mavromatis K."/>
            <person name="Ovchinnikova G."/>
            <person name="Daligault H."/>
            <person name="Detter J.C."/>
            <person name="Han C."/>
            <person name="Tapia R."/>
            <person name="Larimer F."/>
            <person name="Land M."/>
            <person name="Hauser L."/>
            <person name="Markowitz V."/>
            <person name="Cheng J.-F."/>
            <person name="Hugenholtz P."/>
            <person name="Woyke T."/>
            <person name="Wu D."/>
            <person name="Spring S."/>
            <person name="Schueler E."/>
            <person name="Brambilla E."/>
            <person name="Klenk H.-P."/>
            <person name="Eisen J.A."/>
        </authorList>
    </citation>
    <scope>NUCLEOTIDE SEQUENCE [LARGE SCALE GENOMIC DNA]</scope>
    <source>
        <strain evidence="2">DSM 4017 / NBRC 107636 / OCM 62 / WeN5</strain>
    </source>
</reference>
<dbReference type="KEGG" id="mzh:Mzhil_0290"/>
<dbReference type="GeneID" id="10821894"/>
<dbReference type="HOGENOM" id="CLU_510591_0_0_2"/>
<organism evidence="1 2">
    <name type="scientific">Methanosalsum zhilinae (strain DSM 4017 / NBRC 107636 / OCM 62 / WeN5)</name>
    <name type="common">Methanohalophilus zhilinae</name>
    <dbReference type="NCBI Taxonomy" id="679901"/>
    <lineage>
        <taxon>Archaea</taxon>
        <taxon>Methanobacteriati</taxon>
        <taxon>Methanobacteriota</taxon>
        <taxon>Stenosarchaea group</taxon>
        <taxon>Methanomicrobia</taxon>
        <taxon>Methanosarcinales</taxon>
        <taxon>Methanosarcinaceae</taxon>
        <taxon>Methanosalsum</taxon>
    </lineage>
</organism>
<dbReference type="EMBL" id="CP002101">
    <property type="protein sequence ID" value="AEH60166.1"/>
    <property type="molecule type" value="Genomic_DNA"/>
</dbReference>
<evidence type="ECO:0008006" key="3">
    <source>
        <dbReference type="Google" id="ProtNLM"/>
    </source>
</evidence>
<protein>
    <recommendedName>
        <fullName evidence="3">DUF11 domain-containing protein</fullName>
    </recommendedName>
</protein>
<dbReference type="AlphaFoldDB" id="F7XNX6"/>
<evidence type="ECO:0000313" key="1">
    <source>
        <dbReference type="EMBL" id="AEH60166.1"/>
    </source>
</evidence>
<accession>F7XNX6</accession>
<gene>
    <name evidence="1" type="ordered locus">Mzhil_0290</name>
</gene>
<sequence length="533" mass="56392" precursor="true">MIEKRTILLLVAMMAAVLLILPATAAADASADRSMPASVGPGEEFTVTITASNYGMFAQVTETLPAGFSYVSSSLNPAQVSVDGNDVTFTLIGGGSFTYTVAASGTAGDYPFSGTLQDMDLNVIAVTGDTSISVTDTPVDNGASAVRSMPASVGPGEEFTVTITASNYGMFAQVTETLPAGFSYVSSSLNPAQVSVNGNDVTFTLIGEGSFTYTVAASGTAGDYPFSGTLQDMELNVVAVTGDSEIKVADPCPFSATRTLPAEVQMGKEFNVSVTVEDDGQNVSVIETLPAGFSYVSSTLDDPYVIVNGNEITFNLAGVTSFEYTVKASHVEGEHTFSGVIESEDGEDQCPVNGDNTIYVVPIEGMDLKEGWNFFSVPHVLENSSVDYVLADIEYDALLYYNAGTDAWEIPDDLEPLKGYWIKSNEMQIVEEDLLEAGGAAVPPVMNVYTGWNAIGHTSMDQLPAEVALGSIDDSYTTIKGPWNPDTKSYEKTGLNGQFGVIGGNTVGTDIFEMSPFEGYWVYVTQDDVLVSL</sequence>